<dbReference type="AlphaFoldDB" id="Q47U71"/>
<sequence length="30" mass="3612">MTQYLVSIVVQARNYSYFVPYFYKVSAVKF</sequence>
<dbReference type="Proteomes" id="UP000000547">
    <property type="component" value="Chromosome"/>
</dbReference>
<organism evidence="1 2">
    <name type="scientific">Colwellia psychrerythraea (strain 34H / ATCC BAA-681)</name>
    <name type="common">Vibrio psychroerythus</name>
    <dbReference type="NCBI Taxonomy" id="167879"/>
    <lineage>
        <taxon>Bacteria</taxon>
        <taxon>Pseudomonadati</taxon>
        <taxon>Pseudomonadota</taxon>
        <taxon>Gammaproteobacteria</taxon>
        <taxon>Alteromonadales</taxon>
        <taxon>Colwelliaceae</taxon>
        <taxon>Colwellia</taxon>
    </lineage>
</organism>
<reference evidence="1" key="1">
    <citation type="journal article" date="2005" name="Proc. Natl. Acad. Sci. U.S.A.">
        <title>The psychrophilic lifestyle as revealed by the genome sequence of Colwellia psychrerythraea 34H through genomic and proteomic analyses.</title>
        <authorList>
            <person name="Methe B.A."/>
            <person name="Nelson K.E."/>
            <person name="Deming J.W."/>
            <person name="Momen B."/>
            <person name="Melamud E."/>
            <person name="Zhang X."/>
            <person name="Moult J."/>
            <person name="Madupu R."/>
            <person name="Nelson W.C."/>
            <person name="Dodson R.J."/>
            <person name="Brinkac L.M."/>
            <person name="Daugherty S.C."/>
            <person name="Durkin A.S."/>
            <person name="DeBoy R.T."/>
            <person name="Kolonay J.F."/>
            <person name="Sullivan S.A."/>
            <person name="Zhou L."/>
            <person name="Davidsen T.M."/>
            <person name="Wu M."/>
            <person name="Huston A.L."/>
            <person name="Lewis M."/>
            <person name="Weaver B."/>
            <person name="Weidman J.F."/>
            <person name="Khouri H."/>
            <person name="Utterback T.R."/>
            <person name="Feldblyum T.V."/>
            <person name="Fraser C.M."/>
        </authorList>
    </citation>
    <scope>NUCLEOTIDE SEQUENCE [LARGE SCALE GENOMIC DNA]</scope>
    <source>
        <strain evidence="1">34H</strain>
    </source>
</reference>
<accession>Q47U71</accession>
<name>Q47U71_COLP3</name>
<dbReference type="HOGENOM" id="CLU_3402978_0_0_6"/>
<gene>
    <name evidence="1" type="ordered locus">CPS_5013</name>
</gene>
<protein>
    <submittedName>
        <fullName evidence="1">Uncharacterized protein</fullName>
    </submittedName>
</protein>
<dbReference type="KEGG" id="cps:CPS_5013"/>
<evidence type="ECO:0000313" key="1">
    <source>
        <dbReference type="EMBL" id="AAZ28646.1"/>
    </source>
</evidence>
<evidence type="ECO:0000313" key="2">
    <source>
        <dbReference type="Proteomes" id="UP000000547"/>
    </source>
</evidence>
<dbReference type="EMBL" id="CP000083">
    <property type="protein sequence ID" value="AAZ28646.1"/>
    <property type="molecule type" value="Genomic_DNA"/>
</dbReference>
<dbReference type="STRING" id="167879.CPS_5013"/>
<proteinExistence type="predicted"/>